<dbReference type="OrthoDB" id="9769991at2"/>
<dbReference type="Gene3D" id="2.70.98.40">
    <property type="entry name" value="Glycoside hydrolase, family 65, N-terminal domain"/>
    <property type="match status" value="1"/>
</dbReference>
<dbReference type="GO" id="GO:0030246">
    <property type="term" value="F:carbohydrate binding"/>
    <property type="evidence" value="ECO:0007669"/>
    <property type="project" value="InterPro"/>
</dbReference>
<dbReference type="RefSeq" id="WP_142904964.1">
    <property type="nucleotide sequence ID" value="NZ_ML660094.1"/>
</dbReference>
<dbReference type="GO" id="GO:0016757">
    <property type="term" value="F:glycosyltransferase activity"/>
    <property type="evidence" value="ECO:0007669"/>
    <property type="project" value="UniProtKB-KW"/>
</dbReference>
<evidence type="ECO:0000313" key="6">
    <source>
        <dbReference type="EMBL" id="TQV78184.1"/>
    </source>
</evidence>
<evidence type="ECO:0000259" key="4">
    <source>
        <dbReference type="Pfam" id="PF06165"/>
    </source>
</evidence>
<dbReference type="Gene3D" id="1.50.10.10">
    <property type="match status" value="1"/>
</dbReference>
<organism evidence="6 7">
    <name type="scientific">Exilibacterium tricleocarpae</name>
    <dbReference type="NCBI Taxonomy" id="2591008"/>
    <lineage>
        <taxon>Bacteria</taxon>
        <taxon>Pseudomonadati</taxon>
        <taxon>Pseudomonadota</taxon>
        <taxon>Gammaproteobacteria</taxon>
        <taxon>Cellvibrionales</taxon>
        <taxon>Cellvibrionaceae</taxon>
        <taxon>Exilibacterium</taxon>
    </lineage>
</organism>
<comment type="caution">
    <text evidence="6">The sequence shown here is derived from an EMBL/GenBank/DDBJ whole genome shotgun (WGS) entry which is preliminary data.</text>
</comment>
<dbReference type="SUPFAM" id="SSF74650">
    <property type="entry name" value="Galactose mutarotase-like"/>
    <property type="match status" value="1"/>
</dbReference>
<evidence type="ECO:0000256" key="1">
    <source>
        <dbReference type="ARBA" id="ARBA00022676"/>
    </source>
</evidence>
<dbReference type="Gene3D" id="2.60.420.10">
    <property type="entry name" value="Maltose phosphorylase, domain 3"/>
    <property type="match status" value="1"/>
</dbReference>
<keyword evidence="7" id="KW-1185">Reference proteome</keyword>
<dbReference type="PANTHER" id="PTHR37469">
    <property type="entry name" value="CELLOBIONIC ACID PHOSPHORYLASE-RELATED"/>
    <property type="match status" value="1"/>
</dbReference>
<dbReference type="SUPFAM" id="SSF48208">
    <property type="entry name" value="Six-hairpin glycosidases"/>
    <property type="match status" value="1"/>
</dbReference>
<dbReference type="InterPro" id="IPR010383">
    <property type="entry name" value="Glyco_hydrolase_94_b-supersand"/>
</dbReference>
<dbReference type="EMBL" id="VHSG01000013">
    <property type="protein sequence ID" value="TQV78184.1"/>
    <property type="molecule type" value="Genomic_DNA"/>
</dbReference>
<reference evidence="6 7" key="1">
    <citation type="submission" date="2019-06" db="EMBL/GenBank/DDBJ databases">
        <title>Whole genome sequence for Cellvibrionaceae sp. R142.</title>
        <authorList>
            <person name="Wang G."/>
        </authorList>
    </citation>
    <scope>NUCLEOTIDE SEQUENCE [LARGE SCALE GENOMIC DNA]</scope>
    <source>
        <strain evidence="6 7">R142</strain>
    </source>
</reference>
<dbReference type="InterPro" id="IPR012341">
    <property type="entry name" value="6hp_glycosidase-like_sf"/>
</dbReference>
<dbReference type="InterPro" id="IPR008928">
    <property type="entry name" value="6-hairpin_glycosidase_sf"/>
</dbReference>
<evidence type="ECO:0000313" key="7">
    <source>
        <dbReference type="Proteomes" id="UP000319732"/>
    </source>
</evidence>
<accession>A0A545TLW7</accession>
<dbReference type="PANTHER" id="PTHR37469:SF2">
    <property type="entry name" value="CELLOBIONIC ACID PHOSPHORYLASE"/>
    <property type="match status" value="1"/>
</dbReference>
<feature type="compositionally biased region" description="Low complexity" evidence="3">
    <location>
        <begin position="800"/>
        <end position="818"/>
    </location>
</feature>
<dbReference type="Pfam" id="PF06165">
    <property type="entry name" value="GH94_b-supersand"/>
    <property type="match status" value="1"/>
</dbReference>
<proteinExistence type="predicted"/>
<dbReference type="InterPro" id="IPR052047">
    <property type="entry name" value="GH94_Enzymes"/>
</dbReference>
<keyword evidence="2" id="KW-0808">Transferase</keyword>
<evidence type="ECO:0000256" key="3">
    <source>
        <dbReference type="SAM" id="MobiDB-lite"/>
    </source>
</evidence>
<dbReference type="InterPro" id="IPR037018">
    <property type="entry name" value="GH65_N"/>
</dbReference>
<dbReference type="AlphaFoldDB" id="A0A545TLW7"/>
<feature type="domain" description="Glycosyl hydrolase 94 catalytic" evidence="5">
    <location>
        <begin position="313"/>
        <end position="711"/>
    </location>
</feature>
<feature type="region of interest" description="Disordered" evidence="3">
    <location>
        <begin position="800"/>
        <end position="841"/>
    </location>
</feature>
<dbReference type="InterPro" id="IPR033432">
    <property type="entry name" value="GH94_catalytic"/>
</dbReference>
<protein>
    <submittedName>
        <fullName evidence="6">NdvB protein</fullName>
    </submittedName>
</protein>
<keyword evidence="1" id="KW-0328">Glycosyltransferase</keyword>
<dbReference type="Pfam" id="PF17167">
    <property type="entry name" value="Glyco_hydro_94"/>
    <property type="match status" value="1"/>
</dbReference>
<dbReference type="InterPro" id="IPR011013">
    <property type="entry name" value="Gal_mutarotase_sf_dom"/>
</dbReference>
<evidence type="ECO:0000259" key="5">
    <source>
        <dbReference type="Pfam" id="PF17167"/>
    </source>
</evidence>
<dbReference type="Proteomes" id="UP000319732">
    <property type="component" value="Unassembled WGS sequence"/>
</dbReference>
<evidence type="ECO:0000256" key="2">
    <source>
        <dbReference type="ARBA" id="ARBA00022679"/>
    </source>
</evidence>
<dbReference type="GO" id="GO:0005975">
    <property type="term" value="P:carbohydrate metabolic process"/>
    <property type="evidence" value="ECO:0007669"/>
    <property type="project" value="InterPro"/>
</dbReference>
<name>A0A545TLW7_9GAMM</name>
<sequence>MKKLLKPVDGGERYELRCPKAMPQASTFLWNRNMLLQLNCRGFAVAQHMQPEPSKYSHAPLLEHKTFMQPEQPQYAHHPGRFAYIRDRETGSVFSAPHEPVRAEPDDFVFSAGRSDAQWRLRKNDIGIRMSVALPLDDVAELWTIEVHNDSGKPRRLDLFPCFSIGYMSWMNQSAAYSSELGGIVARSITPYQKLEDYPHIKTLKDWTVLLHGERPSAWEACRDVFEGEGGIQHPDGVENGGLHNGDAIYETPIAALQYRLNLAPGECREYRFVFAPVRNGEQAKVLRTTYLASGGFEAAQAEVKAFQEQRQGCISISTPDAELDNFVNHWLNRQVFYHGDTNRLTTDPQTRNYLQDAMGMAYIEPGHSRAAILQTLAQQKADGALPEGVVLSNGSELKYINQVPHTDHCVWLPITLQTYLDETGDYALLDEWVESHGESLSVLERVTRAMRWLINNSDHRGLSLIAQGDWCDPLNMVGHQGKGVSGWLTIATVHALTIWADITKAVRLENLSVEMRTAAEKFTAAAQQHLWDGDWFARGISDAGTALGVSSDEEGKIWLNPQSWALMSGVATPQQQEKIKAAVREHLETPFGPMVLAPSYTSMREHIGRVTQKHPGTGENGAVYNHAGMFCIYALYAIADSDRAFTELRRIIPGPGDEHCLQRGQLPVFIPNYYRGAVKQFPRTAGRSSQLFNTGACSWLYRIIVEQLFGLRGIVDDGGAGGTAGGLQVAPQLPAHWQRADVTRHFRGATFDIQMQRDDSVDKTTLTVGDKVVTDGIIRDIEAGKCYSVKVLLPGALSSESGAHSSGSGAFSSESRALSPESKAFSAEVGTPDVAPGDSK</sequence>
<gene>
    <name evidence="6" type="ORF">FKG94_14025</name>
</gene>
<feature type="domain" description="Glycosyl hydrolase 94 supersandwich" evidence="4">
    <location>
        <begin position="78"/>
        <end position="291"/>
    </location>
</feature>